<organism evidence="3 4">
    <name type="scientific">Alosa alosa</name>
    <name type="common">allis shad</name>
    <dbReference type="NCBI Taxonomy" id="278164"/>
    <lineage>
        <taxon>Eukaryota</taxon>
        <taxon>Metazoa</taxon>
        <taxon>Chordata</taxon>
        <taxon>Craniata</taxon>
        <taxon>Vertebrata</taxon>
        <taxon>Euteleostomi</taxon>
        <taxon>Actinopterygii</taxon>
        <taxon>Neopterygii</taxon>
        <taxon>Teleostei</taxon>
        <taxon>Clupei</taxon>
        <taxon>Clupeiformes</taxon>
        <taxon>Clupeoidei</taxon>
        <taxon>Clupeidae</taxon>
        <taxon>Alosa</taxon>
    </lineage>
</organism>
<evidence type="ECO:0000313" key="3">
    <source>
        <dbReference type="EMBL" id="KAG5284331.1"/>
    </source>
</evidence>
<keyword evidence="2" id="KW-0175">Coiled coil</keyword>
<dbReference type="AlphaFoldDB" id="A0AAV6HEM9"/>
<dbReference type="InterPro" id="IPR051655">
    <property type="entry name" value="FAM161"/>
</dbReference>
<dbReference type="PANTHER" id="PTHR21501">
    <property type="entry name" value="PROTEIN FAM-161"/>
    <property type="match status" value="1"/>
</dbReference>
<accession>A0AAV6HEM9</accession>
<evidence type="ECO:0000313" key="4">
    <source>
        <dbReference type="Proteomes" id="UP000823561"/>
    </source>
</evidence>
<dbReference type="GO" id="GO:0005929">
    <property type="term" value="C:cilium"/>
    <property type="evidence" value="ECO:0007669"/>
    <property type="project" value="TreeGrafter"/>
</dbReference>
<sequence>MWLPHRNASIRHNCLHSPVKYDNAKNVVCREMPPPGPHDVYYMTLKTPCYVDTRQPKYNPLAYITIDPFDNYEALQDTKSKETTRGFQEKGPGRIMVLSEEKWWNEEKDKDNEADTVSTSGDMETGTLAWMWEGFSVDDYNPKPRPMTVIPKAVESKPRVTVPEPFQMTLREAEKRRKSRRAWEEVRVEPQKPPQFKANPIPRSARVCLYDKMVQGCERQRQIVHEKRRAFLQAMQCSFSVGDAKSTKRAPAVSTEEKPTFRPAINPTVPDFTKLHHTFEDRLKHVRQKRPPTVPQPFSFQASALGDHQQTTNSMVKEPLKTTKWQDDTKRSVDQCTKARARSPRHTKAALLREGAVRKKLTSEAAKQMEYENQKSDTRTRLQKEVGLWITAQKCYTSANEKRKQYYRRELQARSAEYRAELAEMKERVNRRPLMLQSLYDPAMQDHNSCLILEHKVLDDFLRWNQAQTRAISFK</sequence>
<proteinExistence type="inferred from homology"/>
<dbReference type="EMBL" id="JADWDJ010000002">
    <property type="protein sequence ID" value="KAG5284331.1"/>
    <property type="molecule type" value="Genomic_DNA"/>
</dbReference>
<dbReference type="Proteomes" id="UP000823561">
    <property type="component" value="Chromosome 2"/>
</dbReference>
<comment type="similarity">
    <text evidence="1">Belongs to the FAM161 family.</text>
</comment>
<comment type="caution">
    <text evidence="3">The sequence shown here is derived from an EMBL/GenBank/DDBJ whole genome shotgun (WGS) entry which is preliminary data.</text>
</comment>
<evidence type="ECO:0000256" key="2">
    <source>
        <dbReference type="ARBA" id="ARBA00023054"/>
    </source>
</evidence>
<protein>
    <submittedName>
        <fullName evidence="3">Uncharacterized protein</fullName>
    </submittedName>
</protein>
<dbReference type="GO" id="GO:0005856">
    <property type="term" value="C:cytoskeleton"/>
    <property type="evidence" value="ECO:0007669"/>
    <property type="project" value="UniProtKB-ARBA"/>
</dbReference>
<dbReference type="Pfam" id="PF10595">
    <property type="entry name" value="FAM161A_B"/>
    <property type="match status" value="2"/>
</dbReference>
<dbReference type="GO" id="GO:0044782">
    <property type="term" value="P:cilium organization"/>
    <property type="evidence" value="ECO:0007669"/>
    <property type="project" value="TreeGrafter"/>
</dbReference>
<evidence type="ECO:0000256" key="1">
    <source>
        <dbReference type="ARBA" id="ARBA00006663"/>
    </source>
</evidence>
<keyword evidence="4" id="KW-1185">Reference proteome</keyword>
<dbReference type="InterPro" id="IPR019579">
    <property type="entry name" value="FAM161A/B"/>
</dbReference>
<reference evidence="3" key="1">
    <citation type="submission" date="2020-10" db="EMBL/GenBank/DDBJ databases">
        <title>Chromosome-scale genome assembly of the Allis shad, Alosa alosa.</title>
        <authorList>
            <person name="Margot Z."/>
            <person name="Christophe K."/>
            <person name="Cabau C."/>
            <person name="Louis A."/>
            <person name="Berthelot C."/>
            <person name="Parey E."/>
            <person name="Roest Crollius H."/>
            <person name="Montfort J."/>
            <person name="Robinson-Rechavi M."/>
            <person name="Bucao C."/>
            <person name="Bouchez O."/>
            <person name="Gislard M."/>
            <person name="Lluch J."/>
            <person name="Milhes M."/>
            <person name="Lampietro C."/>
            <person name="Lopez Roques C."/>
            <person name="Donnadieu C."/>
            <person name="Braasch I."/>
            <person name="Desvignes T."/>
            <person name="Postlethwait J."/>
            <person name="Bobe J."/>
            <person name="Guiguen Y."/>
        </authorList>
    </citation>
    <scope>NUCLEOTIDE SEQUENCE</scope>
    <source>
        <strain evidence="3">M-15738</strain>
        <tissue evidence="3">Blood</tissue>
    </source>
</reference>
<dbReference type="PANTHER" id="PTHR21501:SF1">
    <property type="entry name" value="PROTEIN FAM-161"/>
    <property type="match status" value="1"/>
</dbReference>
<gene>
    <name evidence="3" type="ORF">AALO_G00025530</name>
</gene>
<name>A0AAV6HEM9_9TELE</name>